<proteinExistence type="inferred from homology"/>
<dbReference type="PROSITE" id="PS50076">
    <property type="entry name" value="DNAJ_2"/>
    <property type="match status" value="1"/>
</dbReference>
<organism evidence="10 11">
    <name type="scientific">Cerrena zonata</name>
    <dbReference type="NCBI Taxonomy" id="2478898"/>
    <lineage>
        <taxon>Eukaryota</taxon>
        <taxon>Fungi</taxon>
        <taxon>Dikarya</taxon>
        <taxon>Basidiomycota</taxon>
        <taxon>Agaricomycotina</taxon>
        <taxon>Agaricomycetes</taxon>
        <taxon>Polyporales</taxon>
        <taxon>Cerrenaceae</taxon>
        <taxon>Cerrena</taxon>
    </lineage>
</organism>
<dbReference type="Gene3D" id="1.10.287.110">
    <property type="entry name" value="DnaJ domain"/>
    <property type="match status" value="1"/>
</dbReference>
<feature type="region of interest" description="Disordered" evidence="7">
    <location>
        <begin position="1"/>
        <end position="30"/>
    </location>
</feature>
<dbReference type="PANTHER" id="PTHR45255:SF1">
    <property type="entry name" value="DNAJ HOMOLOG SUBFAMILY C MEMBER 24"/>
    <property type="match status" value="1"/>
</dbReference>
<dbReference type="AlphaFoldDB" id="A0AAW0GC49"/>
<sequence length="192" mass="21884">MQNIPTKLRSQGAPRYISRNRFSRSTKLDTDNNPKLHDYYAILSIAKNATSAEIKAAYHRALLLYHPDKQLTDQKEPQNRFSGDSIDIGTLKVAFNTLTSPELRAQYDAARSKHPSGPRPAQVISLEDFYQLELEHDHSEFSVGDSWAFDCRCGGKYVITERMMEEEHHLVGCNSCSETVWVGYEVADEEEE</sequence>
<dbReference type="GO" id="GO:0008198">
    <property type="term" value="F:ferrous iron binding"/>
    <property type="evidence" value="ECO:0007669"/>
    <property type="project" value="TreeGrafter"/>
</dbReference>
<keyword evidence="6" id="KW-0408">Iron</keyword>
<feature type="domain" description="DPH-type MB" evidence="9">
    <location>
        <begin position="120"/>
        <end position="185"/>
    </location>
</feature>
<dbReference type="CDD" id="cd06257">
    <property type="entry name" value="DnaJ"/>
    <property type="match status" value="1"/>
</dbReference>
<evidence type="ECO:0000256" key="1">
    <source>
        <dbReference type="ARBA" id="ARBA00003474"/>
    </source>
</evidence>
<evidence type="ECO:0000256" key="7">
    <source>
        <dbReference type="SAM" id="MobiDB-lite"/>
    </source>
</evidence>
<dbReference type="SUPFAM" id="SSF46565">
    <property type="entry name" value="Chaperone J-domain"/>
    <property type="match status" value="1"/>
</dbReference>
<evidence type="ECO:0000313" key="11">
    <source>
        <dbReference type="Proteomes" id="UP001385951"/>
    </source>
</evidence>
<keyword evidence="11" id="KW-1185">Reference proteome</keyword>
<dbReference type="InterPro" id="IPR007872">
    <property type="entry name" value="DPH_MB_dom"/>
</dbReference>
<dbReference type="SMART" id="SM00271">
    <property type="entry name" value="DnaJ"/>
    <property type="match status" value="1"/>
</dbReference>
<evidence type="ECO:0000256" key="3">
    <source>
        <dbReference type="ARBA" id="ARBA00021797"/>
    </source>
</evidence>
<feature type="domain" description="J" evidence="8">
    <location>
        <begin position="38"/>
        <end position="111"/>
    </location>
</feature>
<dbReference type="SUPFAM" id="SSF144217">
    <property type="entry name" value="CSL zinc finger"/>
    <property type="match status" value="1"/>
</dbReference>
<dbReference type="InterPro" id="IPR036869">
    <property type="entry name" value="J_dom_sf"/>
</dbReference>
<evidence type="ECO:0000259" key="8">
    <source>
        <dbReference type="PROSITE" id="PS50076"/>
    </source>
</evidence>
<evidence type="ECO:0000256" key="5">
    <source>
        <dbReference type="ARBA" id="ARBA00022833"/>
    </source>
</evidence>
<evidence type="ECO:0000256" key="6">
    <source>
        <dbReference type="ARBA" id="ARBA00023004"/>
    </source>
</evidence>
<dbReference type="Gene3D" id="3.10.660.10">
    <property type="entry name" value="DPH Zinc finger"/>
    <property type="match status" value="1"/>
</dbReference>
<dbReference type="InterPro" id="IPR001623">
    <property type="entry name" value="DnaJ_domain"/>
</dbReference>
<dbReference type="InterPro" id="IPR036671">
    <property type="entry name" value="DPH_MB_sf"/>
</dbReference>
<dbReference type="PANTHER" id="PTHR45255">
    <property type="entry name" value="DNAJ HOMOLOG SUBFAMILY C MEMBER 24"/>
    <property type="match status" value="1"/>
</dbReference>
<dbReference type="Pfam" id="PF00226">
    <property type="entry name" value="DnaJ"/>
    <property type="match status" value="1"/>
</dbReference>
<dbReference type="EMBL" id="JASBNA010000009">
    <property type="protein sequence ID" value="KAK7688909.1"/>
    <property type="molecule type" value="Genomic_DNA"/>
</dbReference>
<dbReference type="PRINTS" id="PR00625">
    <property type="entry name" value="JDOMAIN"/>
</dbReference>
<dbReference type="GO" id="GO:0001671">
    <property type="term" value="F:ATPase activator activity"/>
    <property type="evidence" value="ECO:0007669"/>
    <property type="project" value="TreeGrafter"/>
</dbReference>
<dbReference type="Proteomes" id="UP001385951">
    <property type="component" value="Unassembled WGS sequence"/>
</dbReference>
<keyword evidence="5" id="KW-0862">Zinc</keyword>
<dbReference type="PROSITE" id="PS51074">
    <property type="entry name" value="DPH_MB"/>
    <property type="match status" value="1"/>
</dbReference>
<protein>
    <recommendedName>
        <fullName evidence="3">Diphthamide biosynthesis protein 4</fullName>
    </recommendedName>
</protein>
<name>A0AAW0GC49_9APHY</name>
<evidence type="ECO:0000313" key="10">
    <source>
        <dbReference type="EMBL" id="KAK7688909.1"/>
    </source>
</evidence>
<keyword evidence="4" id="KW-0479">Metal-binding</keyword>
<reference evidence="10 11" key="1">
    <citation type="submission" date="2022-09" db="EMBL/GenBank/DDBJ databases">
        <authorList>
            <person name="Palmer J.M."/>
        </authorList>
    </citation>
    <scope>NUCLEOTIDE SEQUENCE [LARGE SCALE GENOMIC DNA]</scope>
    <source>
        <strain evidence="10 11">DSM 7382</strain>
    </source>
</reference>
<evidence type="ECO:0000259" key="9">
    <source>
        <dbReference type="PROSITE" id="PS51074"/>
    </source>
</evidence>
<comment type="similarity">
    <text evidence="2">Belongs to the DPH4 family.</text>
</comment>
<comment type="caution">
    <text evidence="10">The sequence shown here is derived from an EMBL/GenBank/DDBJ whole genome shotgun (WGS) entry which is preliminary data.</text>
</comment>
<evidence type="ECO:0000256" key="4">
    <source>
        <dbReference type="ARBA" id="ARBA00022723"/>
    </source>
</evidence>
<accession>A0AAW0GC49</accession>
<dbReference type="Pfam" id="PF05207">
    <property type="entry name" value="Zn_ribbon_CSL"/>
    <property type="match status" value="1"/>
</dbReference>
<comment type="function">
    <text evidence="1">Required for the first step of diphthamide biosynthesis, the transfer of 3-amino-3-carboxypropyl from S-adenosyl-L-methionine to a histidine residue. Diphthamide is a post-translational modification of histidine which occurs in elongation factor 2.</text>
</comment>
<evidence type="ECO:0000256" key="2">
    <source>
        <dbReference type="ARBA" id="ARBA00006169"/>
    </source>
</evidence>
<gene>
    <name evidence="10" type="ORF">QCA50_007600</name>
</gene>